<keyword evidence="1" id="KW-0812">Transmembrane</keyword>
<dbReference type="EMBL" id="CP000880">
    <property type="protein sequence ID" value="ABX22247.1"/>
    <property type="molecule type" value="Genomic_DNA"/>
</dbReference>
<gene>
    <name evidence="2" type="ordered locus">SARI_02384</name>
</gene>
<organism evidence="2 3">
    <name type="scientific">Salmonella arizonae (strain ATCC BAA-731 / CDC346-86 / RSK2980)</name>
    <dbReference type="NCBI Taxonomy" id="41514"/>
    <lineage>
        <taxon>Bacteria</taxon>
        <taxon>Pseudomonadati</taxon>
        <taxon>Pseudomonadota</taxon>
        <taxon>Gammaproteobacteria</taxon>
        <taxon>Enterobacterales</taxon>
        <taxon>Enterobacteriaceae</taxon>
        <taxon>Salmonella</taxon>
    </lineage>
</organism>
<accession>A9ML77</accession>
<evidence type="ECO:0000256" key="1">
    <source>
        <dbReference type="SAM" id="Phobius"/>
    </source>
</evidence>
<keyword evidence="3" id="KW-1185">Reference proteome</keyword>
<dbReference type="KEGG" id="ses:SARI_02384"/>
<name>A9ML77_SALAR</name>
<proteinExistence type="predicted"/>
<dbReference type="HOGENOM" id="CLU_2248185_0_0_6"/>
<feature type="transmembrane region" description="Helical" evidence="1">
    <location>
        <begin position="74"/>
        <end position="93"/>
    </location>
</feature>
<sequence length="104" mass="11950">MKNQTGVNKICHPEIIFSILTATNLTLIQSFQDIWQPATGGIFCIIWWWWESLVVITDAEKAVADSTKSNGKNIRFFIISPVNTQIILAIYILHKHCSHFIFMQ</sequence>
<feature type="transmembrane region" description="Helical" evidence="1">
    <location>
        <begin position="34"/>
        <end position="50"/>
    </location>
</feature>
<evidence type="ECO:0000313" key="3">
    <source>
        <dbReference type="Proteomes" id="UP000002084"/>
    </source>
</evidence>
<evidence type="ECO:0000313" key="2">
    <source>
        <dbReference type="EMBL" id="ABX22247.1"/>
    </source>
</evidence>
<dbReference type="Proteomes" id="UP000002084">
    <property type="component" value="Chromosome"/>
</dbReference>
<keyword evidence="1" id="KW-0472">Membrane</keyword>
<dbReference type="AlphaFoldDB" id="A9ML77"/>
<protein>
    <submittedName>
        <fullName evidence="2">Uncharacterized protein</fullName>
    </submittedName>
</protein>
<reference evidence="2 3" key="1">
    <citation type="submission" date="2007-11" db="EMBL/GenBank/DDBJ databases">
        <authorList>
            <consortium name="The Salmonella enterica serovar Arizonae Genome Sequencing Project"/>
            <person name="McClelland M."/>
            <person name="Sanderson E.K."/>
            <person name="Porwollik S."/>
            <person name="Spieth J."/>
            <person name="Clifton W.S."/>
            <person name="Fulton R."/>
            <person name="Chunyan W."/>
            <person name="Wollam A."/>
            <person name="Shah N."/>
            <person name="Pepin K."/>
            <person name="Bhonagiri V."/>
            <person name="Nash W."/>
            <person name="Johnson M."/>
            <person name="Thiruvilangam P."/>
            <person name="Wilson R."/>
        </authorList>
    </citation>
    <scope>NUCLEOTIDE SEQUENCE [LARGE SCALE GENOMIC DNA]</scope>
    <source>
        <strain evidence="3">ATCC BAA-731 / CDC346-86 / RSK2980</strain>
    </source>
</reference>
<keyword evidence="1" id="KW-1133">Transmembrane helix</keyword>